<keyword evidence="1" id="KW-0732">Signal</keyword>
<accession>A0A6B9ZC92</accession>
<sequence>MKKLLCSVSLCLTAAVSTLAQVKPFRQHDRVIFVGNSITEAGAYVSYIYLYYMTHFPNRKLVIMNGGIGGDKAADIYRRLDYDILAKKPGVLVLTFGMNDTGYFEFNGDDAEKTAKERIAASRRSYEQIEQRLLKLPGVQTILMSSPPYDETAKIKGNYFKGKHKAMEEIVAFQEAAAKQHNWPFVDLFRPMTDLNNHLQQKDTAFTMIGPDRIHPGNAGHLVMASLFLKSQGLSGQPVADVRIDAGSGKLQRATNCKITGLSAVAGKVTFNYLAGSLPFPIDTVARVWGNEQKQADALSWIPFMEEFNREMVTVAGLPAGEYNLLIDGHRIGKWSAAALAAGVNLATQTETPQYRQALSIMQLNMRRAETESRLRRYYWVQGNFFDKKQLLLKDNAAALDSVRKYAQTDGMLRYHEENYETAMYKELRTAWLQEIDTIVDLVYRLNKPVSHKIEIVKI</sequence>
<evidence type="ECO:0000256" key="1">
    <source>
        <dbReference type="SAM" id="SignalP"/>
    </source>
</evidence>
<keyword evidence="4" id="KW-1185">Reference proteome</keyword>
<keyword evidence="3" id="KW-0378">Hydrolase</keyword>
<name>A0A6B9ZC92_9BACT</name>
<gene>
    <name evidence="3" type="ORF">GWR21_00965</name>
</gene>
<dbReference type="RefSeq" id="WP_162329918.1">
    <property type="nucleotide sequence ID" value="NZ_CP048113.1"/>
</dbReference>
<dbReference type="InterPro" id="IPR051532">
    <property type="entry name" value="Ester_Hydrolysis_Enzymes"/>
</dbReference>
<dbReference type="GO" id="GO:0004622">
    <property type="term" value="F:phosphatidylcholine lysophospholipase activity"/>
    <property type="evidence" value="ECO:0007669"/>
    <property type="project" value="TreeGrafter"/>
</dbReference>
<proteinExistence type="predicted"/>
<dbReference type="PANTHER" id="PTHR30383:SF5">
    <property type="entry name" value="SGNH HYDROLASE-TYPE ESTERASE DOMAIN-CONTAINING PROTEIN"/>
    <property type="match status" value="1"/>
</dbReference>
<dbReference type="InterPro" id="IPR036514">
    <property type="entry name" value="SGNH_hydro_sf"/>
</dbReference>
<feature type="chain" id="PRO_5025655474" evidence="1">
    <location>
        <begin position="21"/>
        <end position="459"/>
    </location>
</feature>
<dbReference type="SUPFAM" id="SSF52266">
    <property type="entry name" value="SGNH hydrolase"/>
    <property type="match status" value="1"/>
</dbReference>
<dbReference type="KEGG" id="chih:GWR21_00965"/>
<reference evidence="3 4" key="1">
    <citation type="submission" date="2020-01" db="EMBL/GenBank/DDBJ databases">
        <title>Complete genome sequence of Chitinophaga sp. H33E-04 isolated from quinoa roots.</title>
        <authorList>
            <person name="Weon H.-Y."/>
            <person name="Lee S.A."/>
        </authorList>
    </citation>
    <scope>NUCLEOTIDE SEQUENCE [LARGE SCALE GENOMIC DNA]</scope>
    <source>
        <strain evidence="3 4">H33E-04</strain>
    </source>
</reference>
<evidence type="ECO:0000259" key="2">
    <source>
        <dbReference type="Pfam" id="PF13472"/>
    </source>
</evidence>
<dbReference type="EMBL" id="CP048113">
    <property type="protein sequence ID" value="QHS58213.1"/>
    <property type="molecule type" value="Genomic_DNA"/>
</dbReference>
<feature type="signal peptide" evidence="1">
    <location>
        <begin position="1"/>
        <end position="20"/>
    </location>
</feature>
<dbReference type="Pfam" id="PF13472">
    <property type="entry name" value="Lipase_GDSL_2"/>
    <property type="match status" value="1"/>
</dbReference>
<evidence type="ECO:0000313" key="3">
    <source>
        <dbReference type="EMBL" id="QHS58213.1"/>
    </source>
</evidence>
<dbReference type="Proteomes" id="UP000476411">
    <property type="component" value="Chromosome"/>
</dbReference>
<dbReference type="CDD" id="cd01834">
    <property type="entry name" value="SGNH_hydrolase_like_2"/>
    <property type="match status" value="1"/>
</dbReference>
<dbReference type="InterPro" id="IPR013830">
    <property type="entry name" value="SGNH_hydro"/>
</dbReference>
<organism evidence="3 4">
    <name type="scientific">Chitinophaga agri</name>
    <dbReference type="NCBI Taxonomy" id="2703787"/>
    <lineage>
        <taxon>Bacteria</taxon>
        <taxon>Pseudomonadati</taxon>
        <taxon>Bacteroidota</taxon>
        <taxon>Chitinophagia</taxon>
        <taxon>Chitinophagales</taxon>
        <taxon>Chitinophagaceae</taxon>
        <taxon>Chitinophaga</taxon>
    </lineage>
</organism>
<dbReference type="Gene3D" id="3.40.50.1110">
    <property type="entry name" value="SGNH hydrolase"/>
    <property type="match status" value="1"/>
</dbReference>
<feature type="domain" description="SGNH hydrolase-type esterase" evidence="2">
    <location>
        <begin position="33"/>
        <end position="221"/>
    </location>
</feature>
<dbReference type="PANTHER" id="PTHR30383">
    <property type="entry name" value="THIOESTERASE 1/PROTEASE 1/LYSOPHOSPHOLIPASE L1"/>
    <property type="match status" value="1"/>
</dbReference>
<evidence type="ECO:0000313" key="4">
    <source>
        <dbReference type="Proteomes" id="UP000476411"/>
    </source>
</evidence>
<dbReference type="AlphaFoldDB" id="A0A6B9ZC92"/>
<protein>
    <submittedName>
        <fullName evidence="3">SGNH/GDSL hydrolase family protein</fullName>
    </submittedName>
</protein>